<proteinExistence type="predicted"/>
<name>A0A021VYE1_9CELL</name>
<dbReference type="RefSeq" id="WP_034221715.1">
    <property type="nucleotide sequence ID" value="NZ_AXCW01000008.1"/>
</dbReference>
<organism evidence="1 2">
    <name type="scientific">Actinotalea ferrariae CF5-4</name>
    <dbReference type="NCBI Taxonomy" id="948458"/>
    <lineage>
        <taxon>Bacteria</taxon>
        <taxon>Bacillati</taxon>
        <taxon>Actinomycetota</taxon>
        <taxon>Actinomycetes</taxon>
        <taxon>Micrococcales</taxon>
        <taxon>Cellulomonadaceae</taxon>
        <taxon>Actinotalea</taxon>
    </lineage>
</organism>
<reference evidence="1 2" key="1">
    <citation type="submission" date="2014-01" db="EMBL/GenBank/DDBJ databases">
        <title>Actinotalea ferrariae CF5-4.</title>
        <authorList>
            <person name="Chen F."/>
            <person name="Li Y."/>
            <person name="Wang G."/>
        </authorList>
    </citation>
    <scope>NUCLEOTIDE SEQUENCE [LARGE SCALE GENOMIC DNA]</scope>
    <source>
        <strain evidence="1 2">CF5-4</strain>
    </source>
</reference>
<evidence type="ECO:0000313" key="1">
    <source>
        <dbReference type="EMBL" id="EYR65025.1"/>
    </source>
</evidence>
<evidence type="ECO:0000313" key="2">
    <source>
        <dbReference type="Proteomes" id="UP000019753"/>
    </source>
</evidence>
<dbReference type="Proteomes" id="UP000019753">
    <property type="component" value="Unassembled WGS sequence"/>
</dbReference>
<dbReference type="AlphaFoldDB" id="A0A021VYE1"/>
<comment type="caution">
    <text evidence="1">The sequence shown here is derived from an EMBL/GenBank/DDBJ whole genome shotgun (WGS) entry which is preliminary data.</text>
</comment>
<gene>
    <name evidence="1" type="ORF">N866_18825</name>
</gene>
<protein>
    <submittedName>
        <fullName evidence="1">Uncharacterized protein</fullName>
    </submittedName>
</protein>
<dbReference type="EMBL" id="AXCW01000008">
    <property type="protein sequence ID" value="EYR65025.1"/>
    <property type="molecule type" value="Genomic_DNA"/>
</dbReference>
<keyword evidence="2" id="KW-1185">Reference proteome</keyword>
<sequence length="74" mass="7877">MEHKDEFEDFDELDTSAAEFEEMWSAAEAVDLLAGPAGYRQSVFVSTGAAATSSAWSAALLHVANNRVPALADS</sequence>
<accession>A0A021VYE1</accession>